<comment type="caution">
    <text evidence="1">The sequence shown here is derived from an EMBL/GenBank/DDBJ whole genome shotgun (WGS) entry which is preliminary data.</text>
</comment>
<gene>
    <name evidence="1" type="ORF">AAF712_010302</name>
</gene>
<organism evidence="1 2">
    <name type="scientific">Marasmius tenuissimus</name>
    <dbReference type="NCBI Taxonomy" id="585030"/>
    <lineage>
        <taxon>Eukaryota</taxon>
        <taxon>Fungi</taxon>
        <taxon>Dikarya</taxon>
        <taxon>Basidiomycota</taxon>
        <taxon>Agaricomycotina</taxon>
        <taxon>Agaricomycetes</taxon>
        <taxon>Agaricomycetidae</taxon>
        <taxon>Agaricales</taxon>
        <taxon>Marasmiineae</taxon>
        <taxon>Marasmiaceae</taxon>
        <taxon>Marasmius</taxon>
    </lineage>
</organism>
<accession>A0ABR2ZMP3</accession>
<keyword evidence="2" id="KW-1185">Reference proteome</keyword>
<reference evidence="1 2" key="1">
    <citation type="submission" date="2024-05" db="EMBL/GenBank/DDBJ databases">
        <title>A draft genome resource for the thread blight pathogen Marasmius tenuissimus strain MS-2.</title>
        <authorList>
            <person name="Yulfo-Soto G.E."/>
            <person name="Baruah I.K."/>
            <person name="Amoako-Attah I."/>
            <person name="Bukari Y."/>
            <person name="Meinhardt L.W."/>
            <person name="Bailey B.A."/>
            <person name="Cohen S.P."/>
        </authorList>
    </citation>
    <scope>NUCLEOTIDE SEQUENCE [LARGE SCALE GENOMIC DNA]</scope>
    <source>
        <strain evidence="1 2">MS-2</strain>
    </source>
</reference>
<evidence type="ECO:0000313" key="1">
    <source>
        <dbReference type="EMBL" id="KAL0062846.1"/>
    </source>
</evidence>
<sequence length="171" mass="19263">MSDVPSAFFKGNFHVILLSRPDWDTESEGEIRFKVEDASEQFVLSDVQDSCEIEESEYGPVDIDPDFEVWLLVKLEAREVHQRRSVGFFIALSSSEKGNAVEARRETRVIRRYRRTIVVDTTTTTKNNVVPRVEGVAGFTSVPPDGLTIACKIRGLPKTMDALTRAIVNED</sequence>
<name>A0ABR2ZMP3_9AGAR</name>
<proteinExistence type="predicted"/>
<evidence type="ECO:0000313" key="2">
    <source>
        <dbReference type="Proteomes" id="UP001437256"/>
    </source>
</evidence>
<dbReference type="EMBL" id="JBBXMP010000095">
    <property type="protein sequence ID" value="KAL0062846.1"/>
    <property type="molecule type" value="Genomic_DNA"/>
</dbReference>
<dbReference type="Proteomes" id="UP001437256">
    <property type="component" value="Unassembled WGS sequence"/>
</dbReference>
<protein>
    <submittedName>
        <fullName evidence="1">Uncharacterized protein</fullName>
    </submittedName>
</protein>